<proteinExistence type="predicted"/>
<evidence type="ECO:0000256" key="2">
    <source>
        <dbReference type="SAM" id="SignalP"/>
    </source>
</evidence>
<evidence type="ECO:0000256" key="1">
    <source>
        <dbReference type="ARBA" id="ARBA00022737"/>
    </source>
</evidence>
<keyword evidence="1" id="KW-0677">Repeat</keyword>
<evidence type="ECO:0000313" key="5">
    <source>
        <dbReference type="Proteomes" id="UP000647416"/>
    </source>
</evidence>
<dbReference type="RefSeq" id="WP_262431887.1">
    <property type="nucleotide sequence ID" value="NZ_JACRTE010000005.1"/>
</dbReference>
<gene>
    <name evidence="4" type="ORF">H8706_05960</name>
</gene>
<feature type="chain" id="PRO_5037388309" evidence="2">
    <location>
        <begin position="23"/>
        <end position="528"/>
    </location>
</feature>
<dbReference type="PROSITE" id="PS51272">
    <property type="entry name" value="SLH"/>
    <property type="match status" value="3"/>
</dbReference>
<keyword evidence="5" id="KW-1185">Reference proteome</keyword>
<feature type="domain" description="SLH" evidence="3">
    <location>
        <begin position="474"/>
        <end position="528"/>
    </location>
</feature>
<reference evidence="4" key="1">
    <citation type="submission" date="2020-08" db="EMBL/GenBank/DDBJ databases">
        <title>Genome public.</title>
        <authorList>
            <person name="Liu C."/>
            <person name="Sun Q."/>
        </authorList>
    </citation>
    <scope>NUCLEOTIDE SEQUENCE</scope>
    <source>
        <strain evidence="4">NSJ-50</strain>
    </source>
</reference>
<dbReference type="Pfam" id="PF00395">
    <property type="entry name" value="SLH"/>
    <property type="match status" value="3"/>
</dbReference>
<name>A0A926FDP6_9FIRM</name>
<feature type="domain" description="SLH" evidence="3">
    <location>
        <begin position="420"/>
        <end position="473"/>
    </location>
</feature>
<evidence type="ECO:0000259" key="3">
    <source>
        <dbReference type="PROSITE" id="PS51272"/>
    </source>
</evidence>
<dbReference type="Proteomes" id="UP000647416">
    <property type="component" value="Unassembled WGS sequence"/>
</dbReference>
<feature type="signal peptide" evidence="2">
    <location>
        <begin position="1"/>
        <end position="22"/>
    </location>
</feature>
<dbReference type="EMBL" id="JACRTE010000005">
    <property type="protein sequence ID" value="MBC8596409.1"/>
    <property type="molecule type" value="Genomic_DNA"/>
</dbReference>
<protein>
    <submittedName>
        <fullName evidence="4">S-layer homology domain-containing protein</fullName>
    </submittedName>
</protein>
<sequence length="528" mass="57327">MKKSLALCVGLLFVFSSYSASAQITVNKISGKTVSADISVSPDYERNFAAAVIMPYGAEKDNIKIEDGTIKNTFYISKETDEDGNAALEFTLPDGFENGQYMLVSYDNGKKCVSRIGIADDSFDTDLALINSAKSASELKDAVENFTNFNIDNEIFSTHGEKICGYVFGEKTNYTKDEFIKAYFTAEALSRYNAKEVPFYEFLTEYTAYLGVDYKNTFGTLPENGFDAADKLFSAKSQNIGLDLSETLLNIFEIAEIKGCKTAEEISKVYLANAVSRKVDMTDFNKLDSYKKESLFLEMISKISDSDTLSEIDGVFLSLANGLANPADGKPSSGGGSSNRVSSGVSANVQPILPDSTKSDFSDISEHWAKDYIKALAGDGIINGFSDNTFKPDNSITRAEFTKIACKAFGINGGADCGFSDVSASDWFYESVCSAKSAGIITGYDGIFNPNGFITREDASVMINRILNLSADKNALFSDADEISDYAVQAVNALYENKILSGYSDSTFKPKGNITRAEAAAVVARTKK</sequence>
<dbReference type="PANTHER" id="PTHR43308:SF5">
    <property type="entry name" value="S-LAYER PROTEIN _ PEPTIDOGLYCAN ENDO-BETA-N-ACETYLGLUCOSAMINIDASE"/>
    <property type="match status" value="1"/>
</dbReference>
<keyword evidence="2" id="KW-0732">Signal</keyword>
<dbReference type="InterPro" id="IPR051465">
    <property type="entry name" value="Cell_Envelope_Struct_Comp"/>
</dbReference>
<dbReference type="PANTHER" id="PTHR43308">
    <property type="entry name" value="OUTER MEMBRANE PROTEIN ALPHA-RELATED"/>
    <property type="match status" value="1"/>
</dbReference>
<dbReference type="InterPro" id="IPR001119">
    <property type="entry name" value="SLH_dom"/>
</dbReference>
<accession>A0A926FDP6</accession>
<dbReference type="AlphaFoldDB" id="A0A926FDP6"/>
<feature type="domain" description="SLH" evidence="3">
    <location>
        <begin position="356"/>
        <end position="419"/>
    </location>
</feature>
<organism evidence="4 5">
    <name type="scientific">Qingrenia yutianensis</name>
    <dbReference type="NCBI Taxonomy" id="2763676"/>
    <lineage>
        <taxon>Bacteria</taxon>
        <taxon>Bacillati</taxon>
        <taxon>Bacillota</taxon>
        <taxon>Clostridia</taxon>
        <taxon>Eubacteriales</taxon>
        <taxon>Oscillospiraceae</taxon>
        <taxon>Qingrenia</taxon>
    </lineage>
</organism>
<evidence type="ECO:0000313" key="4">
    <source>
        <dbReference type="EMBL" id="MBC8596409.1"/>
    </source>
</evidence>
<comment type="caution">
    <text evidence="4">The sequence shown here is derived from an EMBL/GenBank/DDBJ whole genome shotgun (WGS) entry which is preliminary data.</text>
</comment>